<dbReference type="Proteomes" id="UP000008553">
    <property type="component" value="Unassembled WGS sequence"/>
</dbReference>
<keyword evidence="1" id="KW-0812">Transmembrane</keyword>
<proteinExistence type="predicted"/>
<accession>Q7RL76</accession>
<gene>
    <name evidence="2" type="ORF">PY02670</name>
</gene>
<sequence>MDFLIIIISFTFFDICKRFKKVLEDFPDNLDNKKNYQFKNGNLFKKYCNNNCDGPLDKINAGCLYFFNEFFGSSSSFKNHAKCNINVVEYIMIWLSYMLNLKDNVDGITNLGHFYTTYMNKQENYTNSINGVTEYTNYMDLIDKKKYFLNMNNNIVSNLYKAFNLLCEMYTGFDENKEDCAKYSEKASQFIEIYKKLNENSNNSDGIPYRQALCTLSSDYDNFKKKYNESQRCESSSLPTIEEKNTLNCPEQTVKCSEQTFEAASSSSSIGNKLFLFLSIFGAIAIFLGISYKVNNKELKNDFYYIYANSNKKIIRFLTFYISIRYLDFGNELKNKN</sequence>
<dbReference type="EMBL" id="AABL01000736">
    <property type="protein sequence ID" value="EAA22147.1"/>
    <property type="molecule type" value="Genomic_DNA"/>
</dbReference>
<dbReference type="PaxDb" id="73239-Q7RL76"/>
<protein>
    <submittedName>
        <fullName evidence="2">Yir4 protein</fullName>
    </submittedName>
</protein>
<keyword evidence="1" id="KW-1133">Transmembrane helix</keyword>
<dbReference type="InterPro" id="IPR006477">
    <property type="entry name" value="Yir_bir_cir"/>
</dbReference>
<dbReference type="Pfam" id="PF06022">
    <property type="entry name" value="Cir_Bir_Yir"/>
    <property type="match status" value="1"/>
</dbReference>
<feature type="transmembrane region" description="Helical" evidence="1">
    <location>
        <begin position="274"/>
        <end position="292"/>
    </location>
</feature>
<dbReference type="InParanoid" id="Q7RL76"/>
<reference evidence="2 3" key="1">
    <citation type="journal article" date="2002" name="Nature">
        <title>Genome sequence and comparative analysis of the model rodent malaria parasite Plasmodium yoelii yoelii.</title>
        <authorList>
            <person name="Carlton J.M."/>
            <person name="Angiuoli S.V."/>
            <person name="Suh B.B."/>
            <person name="Kooij T.W."/>
            <person name="Pertea M."/>
            <person name="Silva J.C."/>
            <person name="Ermolaeva M.D."/>
            <person name="Allen J.E."/>
            <person name="Selengut J.D."/>
            <person name="Koo H.L."/>
            <person name="Peterson J.D."/>
            <person name="Pop M."/>
            <person name="Kosack D.S."/>
            <person name="Shumway M.F."/>
            <person name="Bidwell S.L."/>
            <person name="Shallom S.J."/>
            <person name="van Aken S.E."/>
            <person name="Riedmuller S.B."/>
            <person name="Feldblyum T.V."/>
            <person name="Cho J.K."/>
            <person name="Quackenbush J."/>
            <person name="Sedegah M."/>
            <person name="Shoaibi A."/>
            <person name="Cummings L.M."/>
            <person name="Florens L."/>
            <person name="Yates J.R."/>
            <person name="Raine J.D."/>
            <person name="Sinden R.E."/>
            <person name="Harris M.A."/>
            <person name="Cunningham D.A."/>
            <person name="Preiser P.R."/>
            <person name="Bergman L.W."/>
            <person name="Vaidya A.B."/>
            <person name="van Lin L.H."/>
            <person name="Janse C.J."/>
            <person name="Waters A.P."/>
            <person name="Smith H.O."/>
            <person name="White O.R."/>
            <person name="Salzberg S.L."/>
            <person name="Venter J.C."/>
            <person name="Fraser C.M."/>
            <person name="Hoffman S.L."/>
            <person name="Gardner M.J."/>
            <person name="Carucci D.J."/>
        </authorList>
    </citation>
    <scope>NUCLEOTIDE SEQUENCE [LARGE SCALE GENOMIC DNA]</scope>
    <source>
        <strain evidence="2 3">17XNL</strain>
    </source>
</reference>
<organism evidence="2 3">
    <name type="scientific">Plasmodium yoelii yoelii</name>
    <dbReference type="NCBI Taxonomy" id="73239"/>
    <lineage>
        <taxon>Eukaryota</taxon>
        <taxon>Sar</taxon>
        <taxon>Alveolata</taxon>
        <taxon>Apicomplexa</taxon>
        <taxon>Aconoidasida</taxon>
        <taxon>Haemosporida</taxon>
        <taxon>Plasmodiidae</taxon>
        <taxon>Plasmodium</taxon>
        <taxon>Plasmodium (Vinckeia)</taxon>
    </lineage>
</organism>
<evidence type="ECO:0000313" key="2">
    <source>
        <dbReference type="EMBL" id="EAA22147.1"/>
    </source>
</evidence>
<comment type="caution">
    <text evidence="2">The sequence shown here is derived from an EMBL/GenBank/DDBJ whole genome shotgun (WGS) entry which is preliminary data.</text>
</comment>
<evidence type="ECO:0000313" key="3">
    <source>
        <dbReference type="Proteomes" id="UP000008553"/>
    </source>
</evidence>
<dbReference type="NCBIfam" id="TIGR01590">
    <property type="entry name" value="yir-bir-cir_Pla"/>
    <property type="match status" value="1"/>
</dbReference>
<name>Q7RL76_PLAYO</name>
<evidence type="ECO:0000256" key="1">
    <source>
        <dbReference type="SAM" id="Phobius"/>
    </source>
</evidence>
<keyword evidence="1" id="KW-0472">Membrane</keyword>
<keyword evidence="3" id="KW-1185">Reference proteome</keyword>
<dbReference type="AlphaFoldDB" id="Q7RL76"/>